<dbReference type="RefSeq" id="WP_015505427.1">
    <property type="nucleotide sequence ID" value="NZ_CAYARL010000009.1"/>
</dbReference>
<evidence type="ECO:0000256" key="1">
    <source>
        <dbReference type="ARBA" id="ARBA00004496"/>
    </source>
</evidence>
<feature type="binding site" evidence="9">
    <location>
        <position position="112"/>
    </location>
    <ligand>
        <name>Fe cation</name>
        <dbReference type="ChEBI" id="CHEBI:24875"/>
    </ligand>
</feature>
<dbReference type="InterPro" id="IPR017860">
    <property type="entry name" value="Peptidase_M22_CS"/>
</dbReference>
<keyword evidence="3 9" id="KW-0808">Transferase</keyword>
<evidence type="ECO:0000256" key="2">
    <source>
        <dbReference type="ARBA" id="ARBA00022490"/>
    </source>
</evidence>
<evidence type="ECO:0000256" key="9">
    <source>
        <dbReference type="HAMAP-Rule" id="MF_01446"/>
    </source>
</evidence>
<dbReference type="HAMAP" id="MF_01446">
    <property type="entry name" value="Kae1"/>
    <property type="match status" value="1"/>
</dbReference>
<keyword evidence="6 9" id="KW-0408">Iron</keyword>
<dbReference type="PROSITE" id="PS01016">
    <property type="entry name" value="GLYCOPROTEASE"/>
    <property type="match status" value="1"/>
</dbReference>
<feature type="binding site" evidence="9">
    <location>
        <position position="161"/>
    </location>
    <ligand>
        <name>substrate</name>
    </ligand>
</feature>
<dbReference type="GO" id="GO:0005506">
    <property type="term" value="F:iron ion binding"/>
    <property type="evidence" value="ECO:0007669"/>
    <property type="project" value="UniProtKB-UniRule"/>
</dbReference>
<evidence type="ECO:0000313" key="12">
    <source>
        <dbReference type="Proteomes" id="UP000273278"/>
    </source>
</evidence>
<dbReference type="CDD" id="cd24131">
    <property type="entry name" value="ASKHA_NBD_Kae1_arch_bac"/>
    <property type="match status" value="1"/>
</dbReference>
<dbReference type="OMA" id="HHRSWVV"/>
<feature type="binding site" evidence="9">
    <location>
        <position position="108"/>
    </location>
    <ligand>
        <name>Fe cation</name>
        <dbReference type="ChEBI" id="CHEBI:24875"/>
    </ligand>
</feature>
<dbReference type="InterPro" id="IPR000905">
    <property type="entry name" value="Gcp-like_dom"/>
</dbReference>
<dbReference type="SUPFAM" id="SSF53067">
    <property type="entry name" value="Actin-like ATPase domain"/>
    <property type="match status" value="1"/>
</dbReference>
<dbReference type="NCBIfam" id="NF007174">
    <property type="entry name" value="PRK09605.1"/>
    <property type="match status" value="1"/>
</dbReference>
<evidence type="ECO:0000256" key="8">
    <source>
        <dbReference type="ARBA" id="ARBA00048117"/>
    </source>
</evidence>
<dbReference type="GeneID" id="41322311"/>
<feature type="domain" description="Gcp-like" evidence="10">
    <location>
        <begin position="24"/>
        <end position="293"/>
    </location>
</feature>
<evidence type="ECO:0000256" key="5">
    <source>
        <dbReference type="ARBA" id="ARBA00022723"/>
    </source>
</evidence>
<reference evidence="11 12" key="1">
    <citation type="submission" date="2016-10" db="EMBL/GenBank/DDBJ databases">
        <title>Complete genome of the TMA-utilizing, human hosted archaeon Methanomethylophilus alvus Gen. nov, sp. nov., strain Mx-05, derived from a pure culture.</title>
        <authorList>
            <person name="Brugere J.-F."/>
            <person name="Ben Hania W."/>
            <person name="Chaudhary P.P."/>
            <person name="Gaci N."/>
            <person name="Borrel G."/>
            <person name="Cao Van Tuat L."/>
            <person name="Fardeau M.-L."/>
            <person name="Harris H.M.B."/>
            <person name="O'Toole P.W."/>
            <person name="Ollivier B."/>
        </authorList>
    </citation>
    <scope>NUCLEOTIDE SEQUENCE [LARGE SCALE GENOMIC DNA]</scope>
    <source>
        <strain evidence="11 12">Mx-05</strain>
    </source>
</reference>
<dbReference type="InterPro" id="IPR017861">
    <property type="entry name" value="KAE1/TsaD"/>
</dbReference>
<keyword evidence="7 9" id="KW-0012">Acyltransferase</keyword>
<organism evidence="11 12">
    <name type="scientific">Methanomethylophilus alvi</name>
    <dbReference type="NCBI Taxonomy" id="1291540"/>
    <lineage>
        <taxon>Archaea</taxon>
        <taxon>Methanobacteriati</taxon>
        <taxon>Thermoplasmatota</taxon>
        <taxon>Thermoplasmata</taxon>
        <taxon>Methanomassiliicoccales</taxon>
        <taxon>Methanomethylophilaceae</taxon>
        <taxon>Methanomethylophilus</taxon>
    </lineage>
</organism>
<proteinExistence type="inferred from homology"/>
<comment type="subunit">
    <text evidence="9">Monomer. Component of the KEOPS complex that consists of Kae1, Bud32, Cgi121 and Pcc1; the whole complex dimerizes.</text>
</comment>
<dbReference type="InterPro" id="IPR034680">
    <property type="entry name" value="Kae1_archaea_euk"/>
</dbReference>
<feature type="binding site" evidence="9">
    <location>
        <position position="129"/>
    </location>
    <ligand>
        <name>Fe cation</name>
        <dbReference type="ChEBI" id="CHEBI:24875"/>
    </ligand>
</feature>
<dbReference type="GO" id="GO:0061711">
    <property type="term" value="F:tRNA N(6)-L-threonylcarbamoyladenine synthase activity"/>
    <property type="evidence" value="ECO:0007669"/>
    <property type="project" value="UniProtKB-EC"/>
</dbReference>
<protein>
    <recommendedName>
        <fullName evidence="9">tRNA N6-adenosine threonylcarbamoyltransferase</fullName>
        <ecNumber evidence="9">2.3.1.234</ecNumber>
    </recommendedName>
    <alternativeName>
        <fullName evidence="9">N6-L-threonylcarbamoyladenine synthase</fullName>
        <shortName evidence="9">t(6)A synthase</shortName>
    </alternativeName>
    <alternativeName>
        <fullName evidence="9">t(6)A37 threonylcarbamoyladenosine biosynthesis protein Kae1</fullName>
    </alternativeName>
    <alternativeName>
        <fullName evidence="9">tRNA threonylcarbamoyladenosine biosynthesis protein Kae1</fullName>
    </alternativeName>
</protein>
<evidence type="ECO:0000256" key="7">
    <source>
        <dbReference type="ARBA" id="ARBA00023315"/>
    </source>
</evidence>
<sequence length="327" mass="35104">MITLGIEGTAHTLGVGVVDSERKVLSNVIDMYRPPQGGLHPREAANHHAEVVAGDIEKAVSDAGISLKDVDLVAFSMGPGLGPCLRVAGTAARALALSLDVPIIGVNHCISHIEIGNAMTGCTDPCLLYASGGNTQVIAYSDSRYRIFGETQDVGIGNMLDKLGRDLGLGFYAGPTIEKLALDGDKLLDLPYSVKGMDIAFSGILTAAMAYKEKGCRLEDICFSVQETAFSMLTEVTERAMAHVGKSEVLLGGGVAQNGRLREMVGEMAKERGGRMFVPDRQFCRDNGAMIAWLGNLMYSSGVRMDVGDTEVRQRFRTDEVSVTWRK</sequence>
<comment type="subcellular location">
    <subcellularLocation>
        <location evidence="1 9">Cytoplasm</location>
    </subcellularLocation>
</comment>
<dbReference type="PRINTS" id="PR00789">
    <property type="entry name" value="OSIALOPTASE"/>
</dbReference>
<comment type="function">
    <text evidence="9">Required for the formation of a threonylcarbamoyl group on adenosine at position 37 (t(6)A37) in tRNAs that read codons beginning with adenine. Is a component of the KEOPS complex that is probably involved in the transfer of the threonylcarbamoyl moiety of threonylcarbamoyl-AMP (TC-AMP) to the N6 group of A37. Kae1 likely plays a direct catalytic role in this reaction, but requires other protein(s) of the complex to fulfill this activity.</text>
</comment>
<comment type="catalytic activity">
    <reaction evidence="8 9">
        <text>L-threonylcarbamoyladenylate + adenosine(37) in tRNA = N(6)-L-threonylcarbamoyladenosine(37) in tRNA + AMP + H(+)</text>
        <dbReference type="Rhea" id="RHEA:37059"/>
        <dbReference type="Rhea" id="RHEA-COMP:10162"/>
        <dbReference type="Rhea" id="RHEA-COMP:10163"/>
        <dbReference type="ChEBI" id="CHEBI:15378"/>
        <dbReference type="ChEBI" id="CHEBI:73682"/>
        <dbReference type="ChEBI" id="CHEBI:74411"/>
        <dbReference type="ChEBI" id="CHEBI:74418"/>
        <dbReference type="ChEBI" id="CHEBI:456215"/>
        <dbReference type="EC" id="2.3.1.234"/>
    </reaction>
</comment>
<dbReference type="Proteomes" id="UP000273278">
    <property type="component" value="Chromosome"/>
</dbReference>
<evidence type="ECO:0000256" key="3">
    <source>
        <dbReference type="ARBA" id="ARBA00022679"/>
    </source>
</evidence>
<dbReference type="Pfam" id="PF00814">
    <property type="entry name" value="TsaD"/>
    <property type="match status" value="1"/>
</dbReference>
<comment type="cofactor">
    <cofactor evidence="9">
        <name>Fe(2+)</name>
        <dbReference type="ChEBI" id="CHEBI:29033"/>
    </cofactor>
    <text evidence="9">Binds 1 Fe(2+) ion per subunit.</text>
</comment>
<dbReference type="EMBL" id="CP017686">
    <property type="protein sequence ID" value="AYQ55647.1"/>
    <property type="molecule type" value="Genomic_DNA"/>
</dbReference>
<dbReference type="NCBIfam" id="TIGR00329">
    <property type="entry name" value="gcp_kae1"/>
    <property type="match status" value="1"/>
</dbReference>
<keyword evidence="4 9" id="KW-0819">tRNA processing</keyword>
<name>A0A3G3IIG7_9ARCH</name>
<evidence type="ECO:0000313" key="11">
    <source>
        <dbReference type="EMBL" id="AYQ55647.1"/>
    </source>
</evidence>
<dbReference type="PANTHER" id="PTHR11735:SF14">
    <property type="entry name" value="TRNA N6-ADENOSINE THREONYLCARBAMOYLTRANSFERASE"/>
    <property type="match status" value="1"/>
</dbReference>
<feature type="binding site" evidence="9">
    <location>
        <position position="178"/>
    </location>
    <ligand>
        <name>substrate</name>
    </ligand>
</feature>
<evidence type="ECO:0000259" key="10">
    <source>
        <dbReference type="Pfam" id="PF00814"/>
    </source>
</evidence>
<feature type="binding site" evidence="9">
    <location>
        <begin position="129"/>
        <end position="133"/>
    </location>
    <ligand>
        <name>substrate</name>
    </ligand>
</feature>
<dbReference type="PANTHER" id="PTHR11735">
    <property type="entry name" value="TRNA N6-ADENOSINE THREONYLCARBAMOYLTRANSFERASE"/>
    <property type="match status" value="1"/>
</dbReference>
<dbReference type="Gene3D" id="3.30.420.40">
    <property type="match status" value="2"/>
</dbReference>
<dbReference type="EC" id="2.3.1.234" evidence="9"/>
<dbReference type="NCBIfam" id="TIGR03722">
    <property type="entry name" value="arch_KAE1"/>
    <property type="match status" value="1"/>
</dbReference>
<dbReference type="AlphaFoldDB" id="A0A3G3IIG7"/>
<evidence type="ECO:0000256" key="6">
    <source>
        <dbReference type="ARBA" id="ARBA00023004"/>
    </source>
</evidence>
<gene>
    <name evidence="9" type="primary">kae1</name>
    <name evidence="11" type="ORF">BKD89_07565</name>
</gene>
<feature type="binding site" evidence="9">
    <location>
        <position position="286"/>
    </location>
    <ligand>
        <name>Fe cation</name>
        <dbReference type="ChEBI" id="CHEBI:24875"/>
    </ligand>
</feature>
<evidence type="ECO:0000256" key="4">
    <source>
        <dbReference type="ARBA" id="ARBA00022694"/>
    </source>
</evidence>
<feature type="binding site" evidence="9">
    <location>
        <position position="258"/>
    </location>
    <ligand>
        <name>substrate</name>
    </ligand>
</feature>
<dbReference type="GO" id="GO:0002949">
    <property type="term" value="P:tRNA threonylcarbamoyladenosine modification"/>
    <property type="evidence" value="ECO:0007669"/>
    <property type="project" value="UniProtKB-UniRule"/>
</dbReference>
<dbReference type="FunFam" id="3.30.420.40:FF:000038">
    <property type="entry name" value="Probable tRNA N6-adenosine threonylcarbamoyltransferase"/>
    <property type="match status" value="1"/>
</dbReference>
<dbReference type="GO" id="GO:0000408">
    <property type="term" value="C:EKC/KEOPS complex"/>
    <property type="evidence" value="ECO:0007669"/>
    <property type="project" value="InterPro"/>
</dbReference>
<dbReference type="GO" id="GO:0005737">
    <property type="term" value="C:cytoplasm"/>
    <property type="evidence" value="ECO:0007669"/>
    <property type="project" value="UniProtKB-SubCell"/>
</dbReference>
<accession>A0A3G3IIG7</accession>
<comment type="similarity">
    <text evidence="9">Belongs to the KAE1 / TsaD family.</text>
</comment>
<feature type="binding site" evidence="9">
    <location>
        <position position="174"/>
    </location>
    <ligand>
        <name>substrate</name>
    </ligand>
</feature>
<keyword evidence="5 9" id="KW-0479">Metal-binding</keyword>
<dbReference type="InterPro" id="IPR043129">
    <property type="entry name" value="ATPase_NBD"/>
</dbReference>
<keyword evidence="2 9" id="KW-0963">Cytoplasm</keyword>